<protein>
    <submittedName>
        <fullName evidence="3">Uncharacterized protein</fullName>
    </submittedName>
</protein>
<comment type="caution">
    <text evidence="3">The sequence shown here is derived from an EMBL/GenBank/DDBJ whole genome shotgun (WGS) entry which is preliminary data.</text>
</comment>
<accession>A0AAD7I6M6</accession>
<organism evidence="3 4">
    <name type="scientific">Mycena metata</name>
    <dbReference type="NCBI Taxonomy" id="1033252"/>
    <lineage>
        <taxon>Eukaryota</taxon>
        <taxon>Fungi</taxon>
        <taxon>Dikarya</taxon>
        <taxon>Basidiomycota</taxon>
        <taxon>Agaricomycotina</taxon>
        <taxon>Agaricomycetes</taxon>
        <taxon>Agaricomycetidae</taxon>
        <taxon>Agaricales</taxon>
        <taxon>Marasmiineae</taxon>
        <taxon>Mycenaceae</taxon>
        <taxon>Mycena</taxon>
    </lineage>
</organism>
<dbReference type="AlphaFoldDB" id="A0AAD7I6M6"/>
<feature type="compositionally biased region" description="Basic and acidic residues" evidence="2">
    <location>
        <begin position="50"/>
        <end position="73"/>
    </location>
</feature>
<keyword evidence="4" id="KW-1185">Reference proteome</keyword>
<evidence type="ECO:0000256" key="2">
    <source>
        <dbReference type="SAM" id="MobiDB-lite"/>
    </source>
</evidence>
<dbReference type="EMBL" id="JARKIB010000122">
    <property type="protein sequence ID" value="KAJ7736302.1"/>
    <property type="molecule type" value="Genomic_DNA"/>
</dbReference>
<gene>
    <name evidence="3" type="ORF">B0H16DRAFT_1730887</name>
</gene>
<keyword evidence="1" id="KW-0175">Coiled coil</keyword>
<reference evidence="3" key="1">
    <citation type="submission" date="2023-03" db="EMBL/GenBank/DDBJ databases">
        <title>Massive genome expansion in bonnet fungi (Mycena s.s.) driven by repeated elements and novel gene families across ecological guilds.</title>
        <authorList>
            <consortium name="Lawrence Berkeley National Laboratory"/>
            <person name="Harder C.B."/>
            <person name="Miyauchi S."/>
            <person name="Viragh M."/>
            <person name="Kuo A."/>
            <person name="Thoen E."/>
            <person name="Andreopoulos B."/>
            <person name="Lu D."/>
            <person name="Skrede I."/>
            <person name="Drula E."/>
            <person name="Henrissat B."/>
            <person name="Morin E."/>
            <person name="Kohler A."/>
            <person name="Barry K."/>
            <person name="LaButti K."/>
            <person name="Morin E."/>
            <person name="Salamov A."/>
            <person name="Lipzen A."/>
            <person name="Mereny Z."/>
            <person name="Hegedus B."/>
            <person name="Baldrian P."/>
            <person name="Stursova M."/>
            <person name="Weitz H."/>
            <person name="Taylor A."/>
            <person name="Grigoriev I.V."/>
            <person name="Nagy L.G."/>
            <person name="Martin F."/>
            <person name="Kauserud H."/>
        </authorList>
    </citation>
    <scope>NUCLEOTIDE SEQUENCE</scope>
    <source>
        <strain evidence="3">CBHHK182m</strain>
    </source>
</reference>
<proteinExistence type="predicted"/>
<feature type="region of interest" description="Disordered" evidence="2">
    <location>
        <begin position="50"/>
        <end position="80"/>
    </location>
</feature>
<sequence length="340" mass="39100">MTKFKKPVLFFKAQIIEKDARIAELEVTLSELTTELGRLRVAHDEVFQAKMSQESDSKEEGRGLPIRDNDPRVQHQPMTSKQLKDQLHYHKDKLKDEVLVKKKWKDMSRVGVRRNSVLEARDRELARRGLDNSQADETSREIEEPVVVDEYGCTAGEDDEWEDVDPSKLVRTLPTTPSTSIRARTRRDTPYSLALGPVFISLTMKVRVGWTSRRCKVYAQEDPPMHVSTILNILNMNTMPPAYHSEHQHRHDWRPHARNAEYGWDRRRGGAESVCRTCALYYFVPQLLYPFSPFFRDLRPRLYVALVDTGRGDASLPPRVCSLPTPSRCVAPYTNTAPGL</sequence>
<evidence type="ECO:0000313" key="4">
    <source>
        <dbReference type="Proteomes" id="UP001215598"/>
    </source>
</evidence>
<dbReference type="Proteomes" id="UP001215598">
    <property type="component" value="Unassembled WGS sequence"/>
</dbReference>
<evidence type="ECO:0000313" key="3">
    <source>
        <dbReference type="EMBL" id="KAJ7736302.1"/>
    </source>
</evidence>
<name>A0AAD7I6M6_9AGAR</name>
<evidence type="ECO:0000256" key="1">
    <source>
        <dbReference type="SAM" id="Coils"/>
    </source>
</evidence>
<feature type="coiled-coil region" evidence="1">
    <location>
        <begin position="15"/>
        <end position="42"/>
    </location>
</feature>